<dbReference type="GO" id="GO:0008270">
    <property type="term" value="F:zinc ion binding"/>
    <property type="evidence" value="ECO:0007669"/>
    <property type="project" value="UniProtKB-KW"/>
</dbReference>
<organism evidence="7 8">
    <name type="scientific">Kalanchoe fedtschenkoi</name>
    <name type="common">Lavender scallops</name>
    <name type="synonym">South American air plant</name>
    <dbReference type="NCBI Taxonomy" id="63787"/>
    <lineage>
        <taxon>Eukaryota</taxon>
        <taxon>Viridiplantae</taxon>
        <taxon>Streptophyta</taxon>
        <taxon>Embryophyta</taxon>
        <taxon>Tracheophyta</taxon>
        <taxon>Spermatophyta</taxon>
        <taxon>Magnoliopsida</taxon>
        <taxon>eudicotyledons</taxon>
        <taxon>Gunneridae</taxon>
        <taxon>Pentapetalae</taxon>
        <taxon>Saxifragales</taxon>
        <taxon>Crassulaceae</taxon>
        <taxon>Kalanchoe</taxon>
    </lineage>
</organism>
<dbReference type="SUPFAM" id="SSF57850">
    <property type="entry name" value="RING/U-box"/>
    <property type="match status" value="1"/>
</dbReference>
<sequence>MYRPLTFSPRYPALQWRQESRACLLLPLTLWICVLVSLRYGYYGNCRMVLGPNSSRLIEASSLFVKQVEIRDDDKRQQVVLHSYAEKPELSNELMNWSVSDYMIVGSFSRKGFPLWLNKGSRIRIRLEAQTISLQHLQVNIIKGERRYKTLKPNPAGNTYPRPEYTDSVKEAEYTIQEDDKYYVGLTNSHSRGVILTMHLHVSSRMYDTSMAASVCSAVSGACRLNLAFPSAQYITVSTPNNGGFSEWYIELSFVARVVTYFAILGFVILVILLVLKYLGSCNGDRNMDDESNDERAMATERDPIMSTKQIIYGACEDEEKGLGSSDGSLEDLYDGKICVICYDQERNCFFVPCGHCATCHECAQRIMADENKVCPICRRLVLKVRRLFRA</sequence>
<dbReference type="PANTHER" id="PTHR46858:SF6">
    <property type="entry name" value="LIGASE, PUTATIVE-RELATED"/>
    <property type="match status" value="1"/>
</dbReference>
<dbReference type="SMART" id="SM00184">
    <property type="entry name" value="RING"/>
    <property type="match status" value="1"/>
</dbReference>
<keyword evidence="5" id="KW-1133">Transmembrane helix</keyword>
<evidence type="ECO:0000256" key="5">
    <source>
        <dbReference type="SAM" id="Phobius"/>
    </source>
</evidence>
<accession>A0A7N0U9F3</accession>
<dbReference type="Pfam" id="PF16040">
    <property type="entry name" value="APD1-4_N"/>
    <property type="match status" value="1"/>
</dbReference>
<dbReference type="Pfam" id="PF13920">
    <property type="entry name" value="zf-C3HC4_3"/>
    <property type="match status" value="1"/>
</dbReference>
<dbReference type="InterPro" id="IPR013083">
    <property type="entry name" value="Znf_RING/FYVE/PHD"/>
</dbReference>
<keyword evidence="3" id="KW-0862">Zinc</keyword>
<keyword evidence="1" id="KW-0479">Metal-binding</keyword>
<dbReference type="EnsemblPlants" id="Kaladp0058s0429.1.v1.1">
    <property type="protein sequence ID" value="Kaladp0058s0429.1.v1.1"/>
    <property type="gene ID" value="Kaladp0058s0429.v1.1"/>
</dbReference>
<dbReference type="InterPro" id="IPR032010">
    <property type="entry name" value="APD1-4_M"/>
</dbReference>
<dbReference type="PROSITE" id="PS50089">
    <property type="entry name" value="ZF_RING_2"/>
    <property type="match status" value="1"/>
</dbReference>
<dbReference type="Pfam" id="PF16041">
    <property type="entry name" value="APD1-4_M"/>
    <property type="match status" value="1"/>
</dbReference>
<evidence type="ECO:0000256" key="2">
    <source>
        <dbReference type="ARBA" id="ARBA00022771"/>
    </source>
</evidence>
<dbReference type="OMA" id="GERKYET"/>
<dbReference type="Proteomes" id="UP000594263">
    <property type="component" value="Unplaced"/>
</dbReference>
<protein>
    <recommendedName>
        <fullName evidence="6">RING-type domain-containing protein</fullName>
    </recommendedName>
</protein>
<feature type="transmembrane region" description="Helical" evidence="5">
    <location>
        <begin position="21"/>
        <end position="42"/>
    </location>
</feature>
<evidence type="ECO:0000256" key="4">
    <source>
        <dbReference type="PROSITE-ProRule" id="PRU00175"/>
    </source>
</evidence>
<evidence type="ECO:0000313" key="7">
    <source>
        <dbReference type="EnsemblPlants" id="Kaladp0058s0429.1.v1.1"/>
    </source>
</evidence>
<keyword evidence="5" id="KW-0812">Transmembrane</keyword>
<proteinExistence type="predicted"/>
<keyword evidence="8" id="KW-1185">Reference proteome</keyword>
<dbReference type="PANTHER" id="PTHR46858">
    <property type="entry name" value="OS05G0521000 PROTEIN"/>
    <property type="match status" value="1"/>
</dbReference>
<evidence type="ECO:0000313" key="8">
    <source>
        <dbReference type="Proteomes" id="UP000594263"/>
    </source>
</evidence>
<dbReference type="InterPro" id="IPR032008">
    <property type="entry name" value="APD1-4_N"/>
</dbReference>
<dbReference type="AlphaFoldDB" id="A0A7N0U9F3"/>
<keyword evidence="2 4" id="KW-0863">Zinc-finger</keyword>
<dbReference type="InterPro" id="IPR001841">
    <property type="entry name" value="Znf_RING"/>
</dbReference>
<keyword evidence="5" id="KW-0472">Membrane</keyword>
<dbReference type="GO" id="GO:0061630">
    <property type="term" value="F:ubiquitin protein ligase activity"/>
    <property type="evidence" value="ECO:0007669"/>
    <property type="project" value="TreeGrafter"/>
</dbReference>
<reference evidence="7" key="1">
    <citation type="submission" date="2021-01" db="UniProtKB">
        <authorList>
            <consortium name="EnsemblPlants"/>
        </authorList>
    </citation>
    <scope>IDENTIFICATION</scope>
</reference>
<evidence type="ECO:0000259" key="6">
    <source>
        <dbReference type="PROSITE" id="PS50089"/>
    </source>
</evidence>
<evidence type="ECO:0000256" key="1">
    <source>
        <dbReference type="ARBA" id="ARBA00022723"/>
    </source>
</evidence>
<dbReference type="GO" id="GO:0016567">
    <property type="term" value="P:protein ubiquitination"/>
    <property type="evidence" value="ECO:0007669"/>
    <property type="project" value="TreeGrafter"/>
</dbReference>
<dbReference type="Gramene" id="Kaladp0058s0429.1.v1.1">
    <property type="protein sequence ID" value="Kaladp0058s0429.1.v1.1"/>
    <property type="gene ID" value="Kaladp0058s0429.v1.1"/>
</dbReference>
<feature type="transmembrane region" description="Helical" evidence="5">
    <location>
        <begin position="258"/>
        <end position="279"/>
    </location>
</feature>
<name>A0A7N0U9F3_KALFE</name>
<dbReference type="Gene3D" id="3.30.40.10">
    <property type="entry name" value="Zinc/RING finger domain, C3HC4 (zinc finger)"/>
    <property type="match status" value="1"/>
</dbReference>
<feature type="domain" description="RING-type" evidence="6">
    <location>
        <begin position="339"/>
        <end position="379"/>
    </location>
</feature>
<evidence type="ECO:0000256" key="3">
    <source>
        <dbReference type="ARBA" id="ARBA00022833"/>
    </source>
</evidence>